<dbReference type="InterPro" id="IPR042100">
    <property type="entry name" value="Bug_dom1"/>
</dbReference>
<dbReference type="AlphaFoldDB" id="X1TWT7"/>
<feature type="non-terminal residue" evidence="1">
    <location>
        <position position="86"/>
    </location>
</feature>
<evidence type="ECO:0000313" key="1">
    <source>
        <dbReference type="EMBL" id="GAI92010.1"/>
    </source>
</evidence>
<evidence type="ECO:0008006" key="2">
    <source>
        <dbReference type="Google" id="ProtNLM"/>
    </source>
</evidence>
<accession>X1TWT7</accession>
<comment type="caution">
    <text evidence="1">The sequence shown here is derived from an EMBL/GenBank/DDBJ whole genome shotgun (WGS) entry which is preliminary data.</text>
</comment>
<dbReference type="InterPro" id="IPR005064">
    <property type="entry name" value="BUG"/>
</dbReference>
<sequence length="86" mass="8835">MLKKIGLMFTVAAVMIGFTVTNGIAAKFPTKDITLICPWSAGGGTDTISRALVKNAKKYFGVNVNVVNKTGGMGAVGMGSVATARP</sequence>
<organism evidence="1">
    <name type="scientific">marine sediment metagenome</name>
    <dbReference type="NCBI Taxonomy" id="412755"/>
    <lineage>
        <taxon>unclassified sequences</taxon>
        <taxon>metagenomes</taxon>
        <taxon>ecological metagenomes</taxon>
    </lineage>
</organism>
<reference evidence="1" key="1">
    <citation type="journal article" date="2014" name="Front. Microbiol.">
        <title>High frequency of phylogenetically diverse reductive dehalogenase-homologous genes in deep subseafloor sedimentary metagenomes.</title>
        <authorList>
            <person name="Kawai M."/>
            <person name="Futagami T."/>
            <person name="Toyoda A."/>
            <person name="Takaki Y."/>
            <person name="Nishi S."/>
            <person name="Hori S."/>
            <person name="Arai W."/>
            <person name="Tsubouchi T."/>
            <person name="Morono Y."/>
            <person name="Uchiyama I."/>
            <person name="Ito T."/>
            <person name="Fujiyama A."/>
            <person name="Inagaki F."/>
            <person name="Takami H."/>
        </authorList>
    </citation>
    <scope>NUCLEOTIDE SEQUENCE</scope>
    <source>
        <strain evidence="1">Expedition CK06-06</strain>
    </source>
</reference>
<dbReference type="PANTHER" id="PTHR42928">
    <property type="entry name" value="TRICARBOXYLATE-BINDING PROTEIN"/>
    <property type="match status" value="1"/>
</dbReference>
<proteinExistence type="predicted"/>
<gene>
    <name evidence="1" type="ORF">S12H4_36539</name>
</gene>
<dbReference type="PANTHER" id="PTHR42928:SF5">
    <property type="entry name" value="BLR1237 PROTEIN"/>
    <property type="match status" value="1"/>
</dbReference>
<name>X1TWT7_9ZZZZ</name>
<dbReference type="Gene3D" id="3.40.190.150">
    <property type="entry name" value="Bordetella uptake gene, domain 1"/>
    <property type="match status" value="1"/>
</dbReference>
<dbReference type="EMBL" id="BARW01021789">
    <property type="protein sequence ID" value="GAI92010.1"/>
    <property type="molecule type" value="Genomic_DNA"/>
</dbReference>
<protein>
    <recommendedName>
        <fullName evidence="2">Tripartite tricarboxylate transporter substrate binding protein</fullName>
    </recommendedName>
</protein>